<dbReference type="Proteomes" id="UP000536909">
    <property type="component" value="Unassembled WGS sequence"/>
</dbReference>
<dbReference type="RefSeq" id="WP_146719769.1">
    <property type="nucleotide sequence ID" value="NZ_BSUI01000011.1"/>
</dbReference>
<name>A0ABR6MY93_9DEIO</name>
<reference evidence="1 2" key="1">
    <citation type="submission" date="2020-08" db="EMBL/GenBank/DDBJ databases">
        <title>Genomic Encyclopedia of Type Strains, Phase IV (KMG-IV): sequencing the most valuable type-strain genomes for metagenomic binning, comparative biology and taxonomic classification.</title>
        <authorList>
            <person name="Goeker M."/>
        </authorList>
    </citation>
    <scope>NUCLEOTIDE SEQUENCE [LARGE SCALE GENOMIC DNA]</scope>
    <source>
        <strain evidence="1 2">DSM 105434</strain>
    </source>
</reference>
<comment type="caution">
    <text evidence="1">The sequence shown here is derived from an EMBL/GenBank/DDBJ whole genome shotgun (WGS) entry which is preliminary data.</text>
</comment>
<evidence type="ECO:0000313" key="1">
    <source>
        <dbReference type="EMBL" id="MBB5296923.1"/>
    </source>
</evidence>
<dbReference type="EMBL" id="JACHFV010000015">
    <property type="protein sequence ID" value="MBB5296923.1"/>
    <property type="molecule type" value="Genomic_DNA"/>
</dbReference>
<evidence type="ECO:0000313" key="2">
    <source>
        <dbReference type="Proteomes" id="UP000536909"/>
    </source>
</evidence>
<gene>
    <name evidence="1" type="ORF">HNQ10_003783</name>
</gene>
<proteinExistence type="predicted"/>
<accession>A0ABR6MY93</accession>
<protein>
    <submittedName>
        <fullName evidence="1">Uncharacterized protein</fullName>
    </submittedName>
</protein>
<keyword evidence="2" id="KW-1185">Reference proteome</keyword>
<sequence>MTALTRPPRYFVLVVNGKPFTEATNPAVPVIFREEHLAVVTASQLDSTTWPGDIVLEAYADDYSFLEERRIGRSPAQSTCPGTPPQ</sequence>
<organism evidence="1 2">
    <name type="scientific">Deinococcus metallilatus</name>
    <dbReference type="NCBI Taxonomy" id="1211322"/>
    <lineage>
        <taxon>Bacteria</taxon>
        <taxon>Thermotogati</taxon>
        <taxon>Deinococcota</taxon>
        <taxon>Deinococci</taxon>
        <taxon>Deinococcales</taxon>
        <taxon>Deinococcaceae</taxon>
        <taxon>Deinococcus</taxon>
    </lineage>
</organism>